<proteinExistence type="predicted"/>
<evidence type="ECO:0000313" key="1">
    <source>
        <dbReference type="EMBL" id="AWB68222.1"/>
    </source>
</evidence>
<accession>A0A2S0VVM2</accession>
<dbReference type="KEGG" id="cate:C2869_18185"/>
<keyword evidence="2" id="KW-1185">Reference proteome</keyword>
<dbReference type="OrthoDB" id="5292716at2"/>
<protein>
    <submittedName>
        <fullName evidence="1">DUF481 domain-containing protein</fullName>
    </submittedName>
</protein>
<organism evidence="1 2">
    <name type="scientific">Saccharobesus litoralis</name>
    <dbReference type="NCBI Taxonomy" id="2172099"/>
    <lineage>
        <taxon>Bacteria</taxon>
        <taxon>Pseudomonadati</taxon>
        <taxon>Pseudomonadota</taxon>
        <taxon>Gammaproteobacteria</taxon>
        <taxon>Alteromonadales</taxon>
        <taxon>Alteromonadaceae</taxon>
        <taxon>Saccharobesus</taxon>
    </lineage>
</organism>
<dbReference type="InterPro" id="IPR007433">
    <property type="entry name" value="DUF481"/>
</dbReference>
<dbReference type="Pfam" id="PF04338">
    <property type="entry name" value="DUF481"/>
    <property type="match status" value="1"/>
</dbReference>
<reference evidence="1 2" key="1">
    <citation type="submission" date="2018-01" db="EMBL/GenBank/DDBJ databases">
        <title>Genome sequence of a Cantenovulum-like bacteria.</title>
        <authorList>
            <person name="Tan W.R."/>
            <person name="Lau N.-S."/>
            <person name="Go F."/>
            <person name="Amirul A.-A.A."/>
        </authorList>
    </citation>
    <scope>NUCLEOTIDE SEQUENCE [LARGE SCALE GENOMIC DNA]</scope>
    <source>
        <strain evidence="1 2">CCB-QB4</strain>
    </source>
</reference>
<dbReference type="RefSeq" id="WP_108604286.1">
    <property type="nucleotide sequence ID" value="NZ_CP026604.1"/>
</dbReference>
<dbReference type="AlphaFoldDB" id="A0A2S0VVM2"/>
<dbReference type="EMBL" id="CP026604">
    <property type="protein sequence ID" value="AWB68222.1"/>
    <property type="molecule type" value="Genomic_DNA"/>
</dbReference>
<gene>
    <name evidence="1" type="ORF">C2869_18185</name>
</gene>
<evidence type="ECO:0000313" key="2">
    <source>
        <dbReference type="Proteomes" id="UP000244441"/>
    </source>
</evidence>
<dbReference type="Proteomes" id="UP000244441">
    <property type="component" value="Chromosome"/>
</dbReference>
<name>A0A2S0VVM2_9ALTE</name>
<sequence length="257" mass="28343">MKSTLTMIALSVVALNAVAEEEKSWQASAELGAIFTSGNTETTSIKGKIDVKQELESWSNQYIFDALLKEDEIESKDSNNNTVKQTQKTAEKYFLSAQGNYKLNTKGSSLFVYGSHTDDKFGGVTKYSTISAGYGQHLYKTSTSLLKADIGPGYVWSKQADKTDGTEGKEDNSGIIRLSADYRWKINEFATFTQAVSFEVPTDSDKNRRSKSVTGFAAKISESMQMKLGLTAINNSEVVEGREKTDIETTVTVVYNF</sequence>